<dbReference type="AlphaFoldDB" id="A0A3G2UPB0"/>
<evidence type="ECO:0000313" key="10">
    <source>
        <dbReference type="Proteomes" id="UP000515377"/>
    </source>
</evidence>
<dbReference type="InterPro" id="IPR036291">
    <property type="entry name" value="NAD(P)-bd_dom_sf"/>
</dbReference>
<accession>A0A3G2UPB0</accession>
<evidence type="ECO:0000259" key="5">
    <source>
        <dbReference type="Pfam" id="PF00389"/>
    </source>
</evidence>
<geneLocation type="plasmid" evidence="7">
    <name>pF1</name>
</geneLocation>
<feature type="domain" description="D-isomer specific 2-hydroxyacid dehydrogenase catalytic" evidence="5">
    <location>
        <begin position="5"/>
        <end position="330"/>
    </location>
</feature>
<keyword evidence="2 4" id="KW-0560">Oxidoreductase</keyword>
<evidence type="ECO:0000313" key="8">
    <source>
        <dbReference type="EMBL" id="QNG49355.1"/>
    </source>
</evidence>
<organism evidence="7 9">
    <name type="scientific">Sphingobium yanoikuyae</name>
    <name type="common">Sphingomonas yanoikuyae</name>
    <dbReference type="NCBI Taxonomy" id="13690"/>
    <lineage>
        <taxon>Bacteria</taxon>
        <taxon>Pseudomonadati</taxon>
        <taxon>Pseudomonadota</taxon>
        <taxon>Alphaproteobacteria</taxon>
        <taxon>Sphingomonadales</taxon>
        <taxon>Sphingomonadaceae</taxon>
        <taxon>Sphingobium</taxon>
    </lineage>
</organism>
<gene>
    <name evidence="7" type="ORF">EBF16_02575</name>
    <name evidence="8" type="ORF">H3V42_31290</name>
</gene>
<evidence type="ECO:0000259" key="6">
    <source>
        <dbReference type="Pfam" id="PF02826"/>
    </source>
</evidence>
<dbReference type="RefSeq" id="WP_122129180.1">
    <property type="nucleotide sequence ID" value="NZ_CP033227.1"/>
</dbReference>
<dbReference type="GO" id="GO:0051287">
    <property type="term" value="F:NAD binding"/>
    <property type="evidence" value="ECO:0007669"/>
    <property type="project" value="InterPro"/>
</dbReference>
<dbReference type="Proteomes" id="UP000515377">
    <property type="component" value="Plasmid unnamed1"/>
</dbReference>
<dbReference type="SUPFAM" id="SSF52283">
    <property type="entry name" value="Formate/glycerate dehydrogenase catalytic domain-like"/>
    <property type="match status" value="1"/>
</dbReference>
<dbReference type="InterPro" id="IPR006139">
    <property type="entry name" value="D-isomer_2_OHA_DH_cat_dom"/>
</dbReference>
<evidence type="ECO:0000313" key="7">
    <source>
        <dbReference type="EMBL" id="AYO75862.1"/>
    </source>
</evidence>
<name>A0A3G2UPB0_SPHYA</name>
<dbReference type="EMBL" id="CP060123">
    <property type="protein sequence ID" value="QNG49355.1"/>
    <property type="molecule type" value="Genomic_DNA"/>
</dbReference>
<keyword evidence="3" id="KW-0520">NAD</keyword>
<dbReference type="PROSITE" id="PS00671">
    <property type="entry name" value="D_2_HYDROXYACID_DH_3"/>
    <property type="match status" value="1"/>
</dbReference>
<dbReference type="Pfam" id="PF02826">
    <property type="entry name" value="2-Hacid_dh_C"/>
    <property type="match status" value="1"/>
</dbReference>
<dbReference type="PANTHER" id="PTHR43026">
    <property type="entry name" value="2-HYDROXYACID DEHYDROGENASE HOMOLOG 1-RELATED"/>
    <property type="match status" value="1"/>
</dbReference>
<dbReference type="PROSITE" id="PS00065">
    <property type="entry name" value="D_2_HYDROXYACID_DH_1"/>
    <property type="match status" value="1"/>
</dbReference>
<dbReference type="PANTHER" id="PTHR43026:SF1">
    <property type="entry name" value="2-HYDROXYACID DEHYDROGENASE HOMOLOG 1-RELATED"/>
    <property type="match status" value="1"/>
</dbReference>
<dbReference type="InterPro" id="IPR029753">
    <property type="entry name" value="D-isomer_DH_CS"/>
</dbReference>
<keyword evidence="7" id="KW-0614">Plasmid</keyword>
<dbReference type="Pfam" id="PF00389">
    <property type="entry name" value="2-Hacid_dh"/>
    <property type="match status" value="1"/>
</dbReference>
<feature type="domain" description="D-isomer specific 2-hydroxyacid dehydrogenase NAD-binding" evidence="6">
    <location>
        <begin position="112"/>
        <end position="299"/>
    </location>
</feature>
<evidence type="ECO:0000256" key="1">
    <source>
        <dbReference type="ARBA" id="ARBA00005854"/>
    </source>
</evidence>
<evidence type="ECO:0000313" key="9">
    <source>
        <dbReference type="Proteomes" id="UP000280708"/>
    </source>
</evidence>
<geneLocation type="plasmid" evidence="9">
    <name>pf1</name>
</geneLocation>
<protein>
    <submittedName>
        <fullName evidence="7">2-hydroxyacid dehydrogenase</fullName>
    </submittedName>
</protein>
<evidence type="ECO:0000256" key="4">
    <source>
        <dbReference type="RuleBase" id="RU003719"/>
    </source>
</evidence>
<dbReference type="Proteomes" id="UP000280708">
    <property type="component" value="Plasmid pF1"/>
</dbReference>
<reference evidence="8 10" key="2">
    <citation type="submission" date="2020-07" db="EMBL/GenBank/DDBJ databases">
        <title>Whole genome sequence of Sphingobium yanoikuyae A3.</title>
        <authorList>
            <person name="Han S.-S."/>
        </authorList>
    </citation>
    <scope>NUCLEOTIDE SEQUENCE [LARGE SCALE GENOMIC DNA]</scope>
    <source>
        <strain evidence="8 10">A3</strain>
        <plasmid evidence="8 10">unnamed1</plasmid>
    </source>
</reference>
<comment type="similarity">
    <text evidence="1 4">Belongs to the D-isomer specific 2-hydroxyacid dehydrogenase family.</text>
</comment>
<dbReference type="GO" id="GO:0008720">
    <property type="term" value="F:D-lactate dehydrogenase (NAD+) activity"/>
    <property type="evidence" value="ECO:0007669"/>
    <property type="project" value="TreeGrafter"/>
</dbReference>
<dbReference type="EMBL" id="CP033227">
    <property type="protein sequence ID" value="AYO75862.1"/>
    <property type="molecule type" value="Genomic_DNA"/>
</dbReference>
<evidence type="ECO:0000256" key="2">
    <source>
        <dbReference type="ARBA" id="ARBA00023002"/>
    </source>
</evidence>
<geneLocation type="plasmid" evidence="8 10">
    <name>unnamed1</name>
</geneLocation>
<dbReference type="InterPro" id="IPR006140">
    <property type="entry name" value="D-isomer_DH_NAD-bd"/>
</dbReference>
<proteinExistence type="inferred from homology"/>
<evidence type="ECO:0000256" key="3">
    <source>
        <dbReference type="ARBA" id="ARBA00023027"/>
    </source>
</evidence>
<dbReference type="InterPro" id="IPR058205">
    <property type="entry name" value="D-LDH-like"/>
</dbReference>
<dbReference type="CDD" id="cd12183">
    <property type="entry name" value="LDH_like_2"/>
    <property type="match status" value="1"/>
</dbReference>
<dbReference type="Gene3D" id="3.40.50.720">
    <property type="entry name" value="NAD(P)-binding Rossmann-like Domain"/>
    <property type="match status" value="2"/>
</dbReference>
<dbReference type="SUPFAM" id="SSF51735">
    <property type="entry name" value="NAD(P)-binding Rossmann-fold domains"/>
    <property type="match status" value="1"/>
</dbReference>
<reference evidence="7 9" key="1">
    <citation type="submission" date="2018-10" db="EMBL/GenBank/DDBJ databases">
        <title>Characterization and genome analysis of a novel bacterium Sphingobium yanoikuyae SJTF8 capable of degrading PAHs.</title>
        <authorList>
            <person name="Yin C."/>
            <person name="Xiong W."/>
            <person name="Liang R."/>
        </authorList>
    </citation>
    <scope>NUCLEOTIDE SEQUENCE [LARGE SCALE GENOMIC DNA]</scope>
    <source>
        <strain evidence="7 9">SJTF8</strain>
        <plasmid evidence="7">pF1</plasmid>
        <plasmid evidence="9">pf1</plasmid>
    </source>
</reference>
<dbReference type="PROSITE" id="PS00670">
    <property type="entry name" value="D_2_HYDROXYACID_DH_2"/>
    <property type="match status" value="1"/>
</dbReference>
<dbReference type="InterPro" id="IPR029752">
    <property type="entry name" value="D-isomer_DH_CS1"/>
</dbReference>
<sequence length="345" mass="36714">MDVTVFSTKAYDRRFLDEANAAKGAPHRMRYLEVRLTEESALLAAGTSAICAFVNDVLDRPVLTRLAAGGTKMLALRSAGFNHVDLAAANELGIAVGRVPAYSPDAVAEHTVGLILTLNRKIHRAYARVREGNFALDGLLGFDLKGRTAGVVGAGKIGTAVARILAGFGCRILVHDPAPTPEICAAGAEIVDLQTLLASSDIITLHCPLTPETRHLIDGNALSRVKRGVMLINTGRGALVDTRALIEGLKNGVIGYLGLDVYEEEGDLFFENLSDEILQDDLFARLLTFPNVLITGHQAFFTVEAMTAIAATTIDNLTCFEKDQRPRHPVVASARSSAVGGSGNG</sequence>